<name>A0AB39MUZ5_9ACTN</name>
<reference evidence="1" key="1">
    <citation type="submission" date="2024-07" db="EMBL/GenBank/DDBJ databases">
        <authorList>
            <person name="Yu S.T."/>
        </authorList>
    </citation>
    <scope>NUCLEOTIDE SEQUENCE</scope>
    <source>
        <strain evidence="1">R11</strain>
    </source>
</reference>
<dbReference type="EMBL" id="CP163432">
    <property type="protein sequence ID" value="XDQ09072.1"/>
    <property type="molecule type" value="Genomic_DNA"/>
</dbReference>
<dbReference type="RefSeq" id="WP_369269511.1">
    <property type="nucleotide sequence ID" value="NZ_CP163432.1"/>
</dbReference>
<sequence>MDSTEAARRFLGGDAAPVSYAVPATGVRGQPSIYAALVAEWQANGRAVPRRNAPRWDSLATAYGQEQAVTSWTVGRFTGLARAAGAEPAGERHVDVEAADRVPAVVVPRGLPGPVGLWEWSGSNGRVSVAAPRMDD</sequence>
<gene>
    <name evidence="1" type="ORF">AB5J55_05175</name>
</gene>
<organism evidence="1">
    <name type="scientific">Streptomyces sp. R11</name>
    <dbReference type="NCBI Taxonomy" id="3238625"/>
    <lineage>
        <taxon>Bacteria</taxon>
        <taxon>Bacillati</taxon>
        <taxon>Actinomycetota</taxon>
        <taxon>Actinomycetes</taxon>
        <taxon>Kitasatosporales</taxon>
        <taxon>Streptomycetaceae</taxon>
        <taxon>Streptomyces</taxon>
    </lineage>
</organism>
<evidence type="ECO:0000313" key="1">
    <source>
        <dbReference type="EMBL" id="XDQ09072.1"/>
    </source>
</evidence>
<proteinExistence type="predicted"/>
<dbReference type="AlphaFoldDB" id="A0AB39MUZ5"/>
<accession>A0AB39MUZ5</accession>
<protein>
    <submittedName>
        <fullName evidence="1">Uncharacterized protein</fullName>
    </submittedName>
</protein>